<dbReference type="RefSeq" id="WP_143315988.1">
    <property type="nucleotide sequence ID" value="NZ_JACSRA010000008.1"/>
</dbReference>
<evidence type="ECO:0000256" key="3">
    <source>
        <dbReference type="ARBA" id="ARBA00022692"/>
    </source>
</evidence>
<evidence type="ECO:0000256" key="5">
    <source>
        <dbReference type="ARBA" id="ARBA00023136"/>
    </source>
</evidence>
<sequence length="282" mass="32115">MNNEKNSKMDLLIHLIVKVKRDDIFALASQLAYYLVLSFFPFIMFLLTLVGFIHLNSKEVLEGLRTILPISVMELTETTILEVLGSQNTGLLGISIILAVWTASSGFRAVMKGINKAYNIHDERTYIRRAMVSFISTIALALTVLMALASLVFGRVIGNHLIEMLPLKEVIGVIWNVLRYGVIIFVLIFVFAAIYRYTPSKMLKWKEVLPGAIFSTIGWLMISIVFSFYINNYNNYSKFYGSLAAVFILMIWLFLSSIIFMFGVEINSVLDINRQRIKKLNK</sequence>
<protein>
    <submittedName>
        <fullName evidence="7">YihY/virulence factor BrkB family protein</fullName>
    </submittedName>
</protein>
<feature type="transmembrane region" description="Helical" evidence="6">
    <location>
        <begin position="132"/>
        <end position="157"/>
    </location>
</feature>
<feature type="transmembrane region" description="Helical" evidence="6">
    <location>
        <begin position="177"/>
        <end position="197"/>
    </location>
</feature>
<dbReference type="NCBIfam" id="TIGR00765">
    <property type="entry name" value="yihY_not_rbn"/>
    <property type="match status" value="1"/>
</dbReference>
<evidence type="ECO:0000256" key="2">
    <source>
        <dbReference type="ARBA" id="ARBA00022475"/>
    </source>
</evidence>
<gene>
    <name evidence="7" type="ORF">H9661_07130</name>
</gene>
<feature type="transmembrane region" description="Helical" evidence="6">
    <location>
        <begin position="31"/>
        <end position="55"/>
    </location>
</feature>
<keyword evidence="2" id="KW-1003">Cell membrane</keyword>
<organism evidence="7 8">
    <name type="scientific">Clostridium cibarium</name>
    <dbReference type="NCBI Taxonomy" id="2762247"/>
    <lineage>
        <taxon>Bacteria</taxon>
        <taxon>Bacillati</taxon>
        <taxon>Bacillota</taxon>
        <taxon>Clostridia</taxon>
        <taxon>Eubacteriales</taxon>
        <taxon>Clostridiaceae</taxon>
        <taxon>Clostridium</taxon>
    </lineage>
</organism>
<keyword evidence="4 6" id="KW-1133">Transmembrane helix</keyword>
<dbReference type="PANTHER" id="PTHR30213">
    <property type="entry name" value="INNER MEMBRANE PROTEIN YHJD"/>
    <property type="match status" value="1"/>
</dbReference>
<dbReference type="InterPro" id="IPR017039">
    <property type="entry name" value="Virul_fac_BrkB"/>
</dbReference>
<dbReference type="Pfam" id="PF03631">
    <property type="entry name" value="Virul_fac_BrkB"/>
    <property type="match status" value="1"/>
</dbReference>
<evidence type="ECO:0000256" key="1">
    <source>
        <dbReference type="ARBA" id="ARBA00004651"/>
    </source>
</evidence>
<reference evidence="7 8" key="1">
    <citation type="submission" date="2020-08" db="EMBL/GenBank/DDBJ databases">
        <title>A Genomic Blueprint of the Chicken Gut Microbiome.</title>
        <authorList>
            <person name="Gilroy R."/>
            <person name="Ravi A."/>
            <person name="Getino M."/>
            <person name="Pursley I."/>
            <person name="Horton D.L."/>
            <person name="Alikhan N.-F."/>
            <person name="Baker D."/>
            <person name="Gharbi K."/>
            <person name="Hall N."/>
            <person name="Watson M."/>
            <person name="Adriaenssens E.M."/>
            <person name="Foster-Nyarko E."/>
            <person name="Jarju S."/>
            <person name="Secka A."/>
            <person name="Antonio M."/>
            <person name="Oren A."/>
            <person name="Chaudhuri R."/>
            <person name="La Ragione R.M."/>
            <person name="Hildebrand F."/>
            <person name="Pallen M.J."/>
        </authorList>
    </citation>
    <scope>NUCLEOTIDE SEQUENCE [LARGE SCALE GENOMIC DNA]</scope>
    <source>
        <strain evidence="7 8">Sa3CVN1</strain>
    </source>
</reference>
<evidence type="ECO:0000256" key="4">
    <source>
        <dbReference type="ARBA" id="ARBA00022989"/>
    </source>
</evidence>
<dbReference type="PANTHER" id="PTHR30213:SF0">
    <property type="entry name" value="UPF0761 MEMBRANE PROTEIN YIHY"/>
    <property type="match status" value="1"/>
</dbReference>
<evidence type="ECO:0000313" key="8">
    <source>
        <dbReference type="Proteomes" id="UP000627781"/>
    </source>
</evidence>
<comment type="subcellular location">
    <subcellularLocation>
        <location evidence="1">Cell membrane</location>
        <topology evidence="1">Multi-pass membrane protein</topology>
    </subcellularLocation>
</comment>
<name>A0ABR8PSH0_9CLOT</name>
<accession>A0ABR8PSH0</accession>
<dbReference type="PIRSF" id="PIRSF035875">
    <property type="entry name" value="RNase_BN"/>
    <property type="match status" value="1"/>
</dbReference>
<comment type="caution">
    <text evidence="7">The sequence shown here is derived from an EMBL/GenBank/DDBJ whole genome shotgun (WGS) entry which is preliminary data.</text>
</comment>
<feature type="transmembrane region" description="Helical" evidence="6">
    <location>
        <begin position="209"/>
        <end position="230"/>
    </location>
</feature>
<feature type="transmembrane region" description="Helical" evidence="6">
    <location>
        <begin position="91"/>
        <end position="111"/>
    </location>
</feature>
<keyword evidence="5 6" id="KW-0472">Membrane</keyword>
<evidence type="ECO:0000256" key="6">
    <source>
        <dbReference type="SAM" id="Phobius"/>
    </source>
</evidence>
<evidence type="ECO:0000313" key="7">
    <source>
        <dbReference type="EMBL" id="MBD7911126.1"/>
    </source>
</evidence>
<feature type="transmembrane region" description="Helical" evidence="6">
    <location>
        <begin position="242"/>
        <end position="270"/>
    </location>
</feature>
<proteinExistence type="predicted"/>
<dbReference type="Proteomes" id="UP000627781">
    <property type="component" value="Unassembled WGS sequence"/>
</dbReference>
<keyword evidence="8" id="KW-1185">Reference proteome</keyword>
<dbReference type="EMBL" id="JACSRA010000008">
    <property type="protein sequence ID" value="MBD7911126.1"/>
    <property type="molecule type" value="Genomic_DNA"/>
</dbReference>
<keyword evidence="3 6" id="KW-0812">Transmembrane</keyword>